<accession>B4D0C5</accession>
<evidence type="ECO:0000256" key="1">
    <source>
        <dbReference type="SAM" id="Phobius"/>
    </source>
</evidence>
<dbReference type="AlphaFoldDB" id="B4D0C5"/>
<keyword evidence="3" id="KW-1185">Reference proteome</keyword>
<comment type="caution">
    <text evidence="2">The sequence shown here is derived from an EMBL/GenBank/DDBJ whole genome shotgun (WGS) entry which is preliminary data.</text>
</comment>
<keyword evidence="1" id="KW-1133">Transmembrane helix</keyword>
<name>B4D0C5_9BACT</name>
<feature type="transmembrane region" description="Helical" evidence="1">
    <location>
        <begin position="88"/>
        <end position="106"/>
    </location>
</feature>
<dbReference type="Proteomes" id="UP000005824">
    <property type="component" value="Unassembled WGS sequence"/>
</dbReference>
<keyword evidence="1" id="KW-0472">Membrane</keyword>
<dbReference type="InParanoid" id="B4D0C5"/>
<dbReference type="STRING" id="497964.CfE428DRAFT_2363"/>
<feature type="transmembrane region" description="Helical" evidence="1">
    <location>
        <begin position="47"/>
        <end position="68"/>
    </location>
</feature>
<proteinExistence type="predicted"/>
<keyword evidence="1" id="KW-0812">Transmembrane</keyword>
<dbReference type="eggNOG" id="ENOG5032UIF">
    <property type="taxonomic scope" value="Bacteria"/>
</dbReference>
<protein>
    <submittedName>
        <fullName evidence="2">Putative integral membrane protein</fullName>
    </submittedName>
</protein>
<dbReference type="EMBL" id="ABVL01000005">
    <property type="protein sequence ID" value="EDY20439.1"/>
    <property type="molecule type" value="Genomic_DNA"/>
</dbReference>
<sequence length="132" mass="14697">MNYTVTTYLCYLVISVSLTVWVARTLHKNGRLFLVDAFHGNEALADSINHLLVVGFYLMNIGYVSLALKYGDKAADLQQLLEALSTKVGLVLLILGGMHFFNLYVFSKMRKRGLLHSAPPPIPPQAYTPVVE</sequence>
<dbReference type="RefSeq" id="WP_006979688.1">
    <property type="nucleotide sequence ID" value="NZ_ABVL01000005.1"/>
</dbReference>
<evidence type="ECO:0000313" key="3">
    <source>
        <dbReference type="Proteomes" id="UP000005824"/>
    </source>
</evidence>
<feature type="transmembrane region" description="Helical" evidence="1">
    <location>
        <begin position="6"/>
        <end position="26"/>
    </location>
</feature>
<organism evidence="2 3">
    <name type="scientific">Chthoniobacter flavus Ellin428</name>
    <dbReference type="NCBI Taxonomy" id="497964"/>
    <lineage>
        <taxon>Bacteria</taxon>
        <taxon>Pseudomonadati</taxon>
        <taxon>Verrucomicrobiota</taxon>
        <taxon>Spartobacteria</taxon>
        <taxon>Chthoniobacterales</taxon>
        <taxon>Chthoniobacteraceae</taxon>
        <taxon>Chthoniobacter</taxon>
    </lineage>
</organism>
<reference evidence="2 3" key="1">
    <citation type="journal article" date="2011" name="J. Bacteriol.">
        <title>Genome sequence of Chthoniobacter flavus Ellin428, an aerobic heterotrophic soil bacterium.</title>
        <authorList>
            <person name="Kant R."/>
            <person name="van Passel M.W."/>
            <person name="Palva A."/>
            <person name="Lucas S."/>
            <person name="Lapidus A."/>
            <person name="Glavina Del Rio T."/>
            <person name="Dalin E."/>
            <person name="Tice H."/>
            <person name="Bruce D."/>
            <person name="Goodwin L."/>
            <person name="Pitluck S."/>
            <person name="Larimer F.W."/>
            <person name="Land M.L."/>
            <person name="Hauser L."/>
            <person name="Sangwan P."/>
            <person name="de Vos W.M."/>
            <person name="Janssen P.H."/>
            <person name="Smidt H."/>
        </authorList>
    </citation>
    <scope>NUCLEOTIDE SEQUENCE [LARGE SCALE GENOMIC DNA]</scope>
    <source>
        <strain evidence="2 3">Ellin428</strain>
    </source>
</reference>
<evidence type="ECO:0000313" key="2">
    <source>
        <dbReference type="EMBL" id="EDY20439.1"/>
    </source>
</evidence>
<gene>
    <name evidence="2" type="ORF">CfE428DRAFT_2363</name>
</gene>